<feature type="transmembrane region" description="Helical" evidence="4">
    <location>
        <begin position="394"/>
        <end position="414"/>
    </location>
</feature>
<dbReference type="GO" id="GO:0003677">
    <property type="term" value="F:DNA binding"/>
    <property type="evidence" value="ECO:0007669"/>
    <property type="project" value="UniProtKB-KW"/>
</dbReference>
<evidence type="ECO:0000256" key="1">
    <source>
        <dbReference type="ARBA" id="ARBA00023015"/>
    </source>
</evidence>
<feature type="domain" description="HTH luxR-type" evidence="5">
    <location>
        <begin position="468"/>
        <end position="530"/>
    </location>
</feature>
<dbReference type="CDD" id="cd06170">
    <property type="entry name" value="LuxR_C_like"/>
    <property type="match status" value="1"/>
</dbReference>
<proteinExistence type="predicted"/>
<organism evidence="6 7">
    <name type="scientific">Paraeggerthella hongkongensis</name>
    <dbReference type="NCBI Taxonomy" id="230658"/>
    <lineage>
        <taxon>Bacteria</taxon>
        <taxon>Bacillati</taxon>
        <taxon>Actinomycetota</taxon>
        <taxon>Coriobacteriia</taxon>
        <taxon>Eggerthellales</taxon>
        <taxon>Eggerthellaceae</taxon>
        <taxon>Paraeggerthella</taxon>
    </lineage>
</organism>
<accession>A0A3N0BLL9</accession>
<feature type="transmembrane region" description="Helical" evidence="4">
    <location>
        <begin position="179"/>
        <end position="200"/>
    </location>
</feature>
<dbReference type="EMBL" id="QICD01000001">
    <property type="protein sequence ID" value="RNL48973.1"/>
    <property type="molecule type" value="Genomic_DNA"/>
</dbReference>
<dbReference type="Proteomes" id="UP000278632">
    <property type="component" value="Unassembled WGS sequence"/>
</dbReference>
<keyword evidence="4" id="KW-1133">Transmembrane helix</keyword>
<dbReference type="SUPFAM" id="SSF46894">
    <property type="entry name" value="C-terminal effector domain of the bipartite response regulators"/>
    <property type="match status" value="1"/>
</dbReference>
<evidence type="ECO:0000256" key="2">
    <source>
        <dbReference type="ARBA" id="ARBA00023125"/>
    </source>
</evidence>
<evidence type="ECO:0000259" key="5">
    <source>
        <dbReference type="PROSITE" id="PS50043"/>
    </source>
</evidence>
<sequence>MVESVQGRRERSLVEAVERFSPLRRLGWAFLLAWVFCVFYTNAVSGYTGAKASMLTVGAGWDLFFTGLPVSMSVAMLALIVVLEKRLGSPTQHASLFWVAPLATAISTPLLFCELPSFAATTMLFVTGAVLTGFGSGFMWVMWGEYYAKVTQEEVEFLAPTSAVMAAVLVLAVSAMQGWIALAVVTTLPLLSGLCLLLSWRDAQECDAPAEYRSATERRAFVEAHDSARKGLPRVLKSMGRAGFGILAACLFVCVGGSFWTGAAGQDATASQMAIVVSIVFMLMVGLSATAGPRRVSLSFLYRWMCPALVVGFAAFIVLGEETGAYVAYVVAIAARFAFCLITQMYFARYAVQGAATPVQSYGLGWIFVHLGDLLGVVALVLVESGVAANAFSIDQVAAVSIALLVSSTMFVLSDGRAFAFDARKEEFASLEASSGSVASAHAGCTDAAADVDAATAGTDELSTRILELAERSGLTPRETEVFDLLARGRSIPYVRDALVISRETAATHAKHVYAKLDVHSRQELIDLVH</sequence>
<evidence type="ECO:0000313" key="7">
    <source>
        <dbReference type="Proteomes" id="UP000278632"/>
    </source>
</evidence>
<dbReference type="PROSITE" id="PS50043">
    <property type="entry name" value="HTH_LUXR_2"/>
    <property type="match status" value="1"/>
</dbReference>
<dbReference type="InterPro" id="IPR000792">
    <property type="entry name" value="Tscrpt_reg_LuxR_C"/>
</dbReference>
<feature type="transmembrane region" description="Helical" evidence="4">
    <location>
        <begin position="63"/>
        <end position="83"/>
    </location>
</feature>
<name>A0A3N0BLL9_9ACTN</name>
<dbReference type="InterPro" id="IPR016032">
    <property type="entry name" value="Sig_transdc_resp-reg_C-effctor"/>
</dbReference>
<keyword evidence="4" id="KW-0812">Transmembrane</keyword>
<feature type="transmembrane region" description="Helical" evidence="4">
    <location>
        <begin position="326"/>
        <end position="347"/>
    </location>
</feature>
<dbReference type="Pfam" id="PF00196">
    <property type="entry name" value="GerE"/>
    <property type="match status" value="1"/>
</dbReference>
<keyword evidence="4" id="KW-0472">Membrane</keyword>
<keyword evidence="1" id="KW-0805">Transcription regulation</keyword>
<evidence type="ECO:0000256" key="3">
    <source>
        <dbReference type="ARBA" id="ARBA00023163"/>
    </source>
</evidence>
<dbReference type="SMART" id="SM00421">
    <property type="entry name" value="HTH_LUXR"/>
    <property type="match status" value="1"/>
</dbReference>
<feature type="transmembrane region" description="Helical" evidence="4">
    <location>
        <begin position="155"/>
        <end position="173"/>
    </location>
</feature>
<feature type="transmembrane region" description="Helical" evidence="4">
    <location>
        <begin position="242"/>
        <end position="263"/>
    </location>
</feature>
<dbReference type="PRINTS" id="PR00038">
    <property type="entry name" value="HTHLUXR"/>
</dbReference>
<dbReference type="GO" id="GO:0006355">
    <property type="term" value="P:regulation of DNA-templated transcription"/>
    <property type="evidence" value="ECO:0007669"/>
    <property type="project" value="InterPro"/>
</dbReference>
<reference evidence="7" key="1">
    <citation type="submission" date="2018-05" db="EMBL/GenBank/DDBJ databases">
        <title>Genome Sequencing of selected type strains of the family Eggerthellaceae.</title>
        <authorList>
            <person name="Danylec N."/>
            <person name="Stoll D.A."/>
            <person name="Doetsch A."/>
            <person name="Huch M."/>
        </authorList>
    </citation>
    <scope>NUCLEOTIDE SEQUENCE [LARGE SCALE GENOMIC DNA]</scope>
    <source>
        <strain evidence="7">DSM 16106</strain>
    </source>
</reference>
<gene>
    <name evidence="6" type="ORF">DMP08_00480</name>
</gene>
<evidence type="ECO:0000313" key="6">
    <source>
        <dbReference type="EMBL" id="RNL48973.1"/>
    </source>
</evidence>
<dbReference type="InterPro" id="IPR036388">
    <property type="entry name" value="WH-like_DNA-bd_sf"/>
</dbReference>
<dbReference type="PANTHER" id="PTHR44688">
    <property type="entry name" value="DNA-BINDING TRANSCRIPTIONAL ACTIVATOR DEVR_DOSR"/>
    <property type="match status" value="1"/>
</dbReference>
<dbReference type="RefSeq" id="WP_123191055.1">
    <property type="nucleotide sequence ID" value="NZ_QICD01000001.1"/>
</dbReference>
<dbReference type="Gene3D" id="1.10.10.10">
    <property type="entry name" value="Winged helix-like DNA-binding domain superfamily/Winged helix DNA-binding domain"/>
    <property type="match status" value="1"/>
</dbReference>
<feature type="transmembrane region" description="Helical" evidence="4">
    <location>
        <begin position="95"/>
        <end position="112"/>
    </location>
</feature>
<comment type="caution">
    <text evidence="6">The sequence shown here is derived from an EMBL/GenBank/DDBJ whole genome shotgun (WGS) entry which is preliminary data.</text>
</comment>
<dbReference type="AlphaFoldDB" id="A0A3N0BLL9"/>
<feature type="transmembrane region" description="Helical" evidence="4">
    <location>
        <begin position="301"/>
        <end position="320"/>
    </location>
</feature>
<keyword evidence="2" id="KW-0238">DNA-binding</keyword>
<evidence type="ECO:0000256" key="4">
    <source>
        <dbReference type="SAM" id="Phobius"/>
    </source>
</evidence>
<dbReference type="PANTHER" id="PTHR44688:SF16">
    <property type="entry name" value="DNA-BINDING TRANSCRIPTIONAL ACTIVATOR DEVR_DOSR"/>
    <property type="match status" value="1"/>
</dbReference>
<feature type="transmembrane region" description="Helical" evidence="4">
    <location>
        <begin position="26"/>
        <end position="43"/>
    </location>
</feature>
<feature type="transmembrane region" description="Helical" evidence="4">
    <location>
        <begin position="118"/>
        <end position="143"/>
    </location>
</feature>
<feature type="transmembrane region" description="Helical" evidence="4">
    <location>
        <begin position="269"/>
        <end position="289"/>
    </location>
</feature>
<protein>
    <submittedName>
        <fullName evidence="6">LuxR family transcriptional regulator</fullName>
    </submittedName>
</protein>
<keyword evidence="7" id="KW-1185">Reference proteome</keyword>
<feature type="transmembrane region" description="Helical" evidence="4">
    <location>
        <begin position="359"/>
        <end position="382"/>
    </location>
</feature>
<dbReference type="OrthoDB" id="9808843at2"/>
<keyword evidence="3" id="KW-0804">Transcription</keyword>